<dbReference type="EMBL" id="VDEM01000060">
    <property type="protein sequence ID" value="KAF0822358.1"/>
    <property type="molecule type" value="Genomic_DNA"/>
</dbReference>
<comment type="caution">
    <text evidence="4">The sequence shown here is derived from an EMBL/GenBank/DDBJ whole genome shotgun (WGS) entry which is preliminary data.</text>
</comment>
<dbReference type="Gene3D" id="3.30.1220.10">
    <property type="entry name" value="CobW-like, C-terminal domain"/>
    <property type="match status" value="1"/>
</dbReference>
<feature type="domain" description="CobW C-terminal" evidence="3">
    <location>
        <begin position="1"/>
        <end position="99"/>
    </location>
</feature>
<sequence>MQWLEGFPADIVRAKGFFWLASRNDMAGLLSQAGPSITLQGAGEWIAALPEVERNEILKDEPELLDRWDKEFGDRMTELVFIGLGMKKEEIASSLDDCLLTDKEMSSDWSMLADRLPAFNSNMMEEVK</sequence>
<evidence type="ECO:0000313" key="4">
    <source>
        <dbReference type="EMBL" id="KAF0822358.1"/>
    </source>
</evidence>
<gene>
    <name evidence="4" type="ORF">KIS1582_3898</name>
</gene>
<dbReference type="Proteomes" id="UP000465778">
    <property type="component" value="Unassembled WGS sequence"/>
</dbReference>
<accession>A0A800MTT6</accession>
<dbReference type="SMART" id="SM00833">
    <property type="entry name" value="CobW_C"/>
    <property type="match status" value="1"/>
</dbReference>
<dbReference type="GO" id="GO:0000166">
    <property type="term" value="F:nucleotide binding"/>
    <property type="evidence" value="ECO:0007669"/>
    <property type="project" value="UniProtKB-KW"/>
</dbReference>
<reference evidence="4 5" key="1">
    <citation type="journal article" date="2020" name="G3 (Bethesda)">
        <title>Whole Genome Sequencing and Comparative Genomics of Two Nematicidal Bacillus Strains Reveals a Wide Range of Possible Virulence Factors.</title>
        <authorList>
            <person name="Susic N."/>
            <person name="Janezic S."/>
            <person name="Rupnik M."/>
            <person name="Geric Stare B."/>
        </authorList>
    </citation>
    <scope>NUCLEOTIDE SEQUENCE [LARGE SCALE GENOMIC DNA]</scope>
    <source>
        <strain evidence="4 5">I-1582</strain>
    </source>
</reference>
<dbReference type="AlphaFoldDB" id="A0A800MTT6"/>
<evidence type="ECO:0000256" key="2">
    <source>
        <dbReference type="ARBA" id="ARBA00023186"/>
    </source>
</evidence>
<dbReference type="InterPro" id="IPR036627">
    <property type="entry name" value="CobW-likC_sf"/>
</dbReference>
<evidence type="ECO:0000313" key="5">
    <source>
        <dbReference type="Proteomes" id="UP000465778"/>
    </source>
</evidence>
<organism evidence="4 5">
    <name type="scientific">Cytobacillus firmus</name>
    <name type="common">Bacillus firmus</name>
    <dbReference type="NCBI Taxonomy" id="1399"/>
    <lineage>
        <taxon>Bacteria</taxon>
        <taxon>Bacillati</taxon>
        <taxon>Bacillota</taxon>
        <taxon>Bacilli</taxon>
        <taxon>Bacillales</taxon>
        <taxon>Bacillaceae</taxon>
        <taxon>Cytobacillus</taxon>
    </lineage>
</organism>
<keyword evidence="2" id="KW-0143">Chaperone</keyword>
<dbReference type="PANTHER" id="PTHR43603:SF3">
    <property type="entry name" value="ZINC CHAPERONE YCIC"/>
    <property type="match status" value="1"/>
</dbReference>
<keyword evidence="1" id="KW-0547">Nucleotide-binding</keyword>
<dbReference type="SUPFAM" id="SSF90002">
    <property type="entry name" value="Hypothetical protein YjiA, C-terminal domain"/>
    <property type="match status" value="1"/>
</dbReference>
<name>A0A800MTT6_CYTFI</name>
<dbReference type="Pfam" id="PF07683">
    <property type="entry name" value="CobW_C"/>
    <property type="match status" value="1"/>
</dbReference>
<evidence type="ECO:0000259" key="3">
    <source>
        <dbReference type="SMART" id="SM00833"/>
    </source>
</evidence>
<dbReference type="InterPro" id="IPR011629">
    <property type="entry name" value="CobW-like_C"/>
</dbReference>
<dbReference type="PANTHER" id="PTHR43603">
    <property type="entry name" value="COBW DOMAIN-CONTAINING PROTEIN DDB_G0274527"/>
    <property type="match status" value="1"/>
</dbReference>
<proteinExistence type="predicted"/>
<protein>
    <submittedName>
        <fullName evidence="4">Zinc-binding GTPase YciC</fullName>
    </submittedName>
</protein>
<evidence type="ECO:0000256" key="1">
    <source>
        <dbReference type="ARBA" id="ARBA00022741"/>
    </source>
</evidence>
<dbReference type="InterPro" id="IPR051927">
    <property type="entry name" value="Zn_Chap_cDPG_Synth"/>
</dbReference>